<accession>A0A368NEB8</accession>
<keyword evidence="2" id="KW-1185">Reference proteome</keyword>
<name>A0A368NEB8_9EURY</name>
<protein>
    <submittedName>
        <fullName evidence="1">Uncharacterized protein</fullName>
    </submittedName>
</protein>
<evidence type="ECO:0000313" key="1">
    <source>
        <dbReference type="EMBL" id="RCU47934.1"/>
    </source>
</evidence>
<dbReference type="OrthoDB" id="201568at2157"/>
<dbReference type="Proteomes" id="UP000252189">
    <property type="component" value="Unassembled WGS sequence"/>
</dbReference>
<dbReference type="RefSeq" id="WP_114449493.1">
    <property type="nucleotide sequence ID" value="NZ_QPHM01000001.1"/>
</dbReference>
<reference evidence="1 2" key="1">
    <citation type="submission" date="2018-07" db="EMBL/GenBank/DDBJ databases">
        <title>Genome sequences of Haloplanus salinus JCM 18368T.</title>
        <authorList>
            <person name="Kim Y.B."/>
            <person name="Roh S.W."/>
        </authorList>
    </citation>
    <scope>NUCLEOTIDE SEQUENCE [LARGE SCALE GENOMIC DNA]</scope>
    <source>
        <strain evidence="1 2">JCM 18368</strain>
    </source>
</reference>
<evidence type="ECO:0000313" key="2">
    <source>
        <dbReference type="Proteomes" id="UP000252189"/>
    </source>
</evidence>
<gene>
    <name evidence="1" type="ORF">DU504_11895</name>
</gene>
<sequence length="142" mass="15638">MTEQTEAAAQIVVSVGNEEVVVADLQTRSEYDIERHYGSGSKVPSGYSVKMIEHGGSMRLKGNRLDLNELLFYQSEAEIPSGRDGQGKEVGDPKPATITVLHMNGTTDEYYEVLVTTRGFEFSEGETAETSYEWIAMGSSFD</sequence>
<dbReference type="EMBL" id="QPHM01000001">
    <property type="protein sequence ID" value="RCU47934.1"/>
    <property type="molecule type" value="Genomic_DNA"/>
</dbReference>
<organism evidence="1 2">
    <name type="scientific">Haloplanus salinus</name>
    <dbReference type="NCBI Taxonomy" id="1126245"/>
    <lineage>
        <taxon>Archaea</taxon>
        <taxon>Methanobacteriati</taxon>
        <taxon>Methanobacteriota</taxon>
        <taxon>Stenosarchaea group</taxon>
        <taxon>Halobacteria</taxon>
        <taxon>Halobacteriales</taxon>
        <taxon>Haloferacaceae</taxon>
        <taxon>Haloplanus</taxon>
    </lineage>
</organism>
<comment type="caution">
    <text evidence="1">The sequence shown here is derived from an EMBL/GenBank/DDBJ whole genome shotgun (WGS) entry which is preliminary data.</text>
</comment>
<dbReference type="AlphaFoldDB" id="A0A368NEB8"/>
<proteinExistence type="predicted"/>